<dbReference type="EMBL" id="JBHUKQ010000004">
    <property type="protein sequence ID" value="MFD2479630.1"/>
    <property type="molecule type" value="Genomic_DNA"/>
</dbReference>
<accession>A0ABW5HRK0</accession>
<proteinExistence type="predicted"/>
<feature type="region of interest" description="Disordered" evidence="1">
    <location>
        <begin position="1"/>
        <end position="45"/>
    </location>
</feature>
<evidence type="ECO:0000256" key="1">
    <source>
        <dbReference type="SAM" id="MobiDB-lite"/>
    </source>
</evidence>
<comment type="caution">
    <text evidence="3">The sequence shown here is derived from an EMBL/GenBank/DDBJ whole genome shotgun (WGS) entry which is preliminary data.</text>
</comment>
<evidence type="ECO:0000313" key="4">
    <source>
        <dbReference type="Proteomes" id="UP001597542"/>
    </source>
</evidence>
<name>A0ABW5HRK0_9PSEU</name>
<feature type="transmembrane region" description="Helical" evidence="2">
    <location>
        <begin position="117"/>
        <end position="141"/>
    </location>
</feature>
<evidence type="ECO:0000256" key="2">
    <source>
        <dbReference type="SAM" id="Phobius"/>
    </source>
</evidence>
<evidence type="ECO:0000313" key="3">
    <source>
        <dbReference type="EMBL" id="MFD2479630.1"/>
    </source>
</evidence>
<feature type="transmembrane region" description="Helical" evidence="2">
    <location>
        <begin position="50"/>
        <end position="73"/>
    </location>
</feature>
<feature type="transmembrane region" description="Helical" evidence="2">
    <location>
        <begin position="85"/>
        <end position="110"/>
    </location>
</feature>
<dbReference type="Proteomes" id="UP001597542">
    <property type="component" value="Unassembled WGS sequence"/>
</dbReference>
<keyword evidence="4" id="KW-1185">Reference proteome</keyword>
<keyword evidence="2" id="KW-1133">Transmembrane helix</keyword>
<protein>
    <submittedName>
        <fullName evidence="3">Uncharacterized protein</fullName>
    </submittedName>
</protein>
<keyword evidence="2" id="KW-0812">Transmembrane</keyword>
<feature type="transmembrane region" description="Helical" evidence="2">
    <location>
        <begin position="153"/>
        <end position="174"/>
    </location>
</feature>
<organism evidence="3 4">
    <name type="scientific">Amycolatopsis albidoflavus</name>
    <dbReference type="NCBI Taxonomy" id="102226"/>
    <lineage>
        <taxon>Bacteria</taxon>
        <taxon>Bacillati</taxon>
        <taxon>Actinomycetota</taxon>
        <taxon>Actinomycetes</taxon>
        <taxon>Pseudonocardiales</taxon>
        <taxon>Pseudonocardiaceae</taxon>
        <taxon>Amycolatopsis</taxon>
    </lineage>
</organism>
<dbReference type="RefSeq" id="WP_344277769.1">
    <property type="nucleotide sequence ID" value="NZ_BAAAHV010000013.1"/>
</dbReference>
<gene>
    <name evidence="3" type="ORF">ACFSUT_05055</name>
</gene>
<keyword evidence="2" id="KW-0472">Membrane</keyword>
<reference evidence="4" key="1">
    <citation type="journal article" date="2019" name="Int. J. Syst. Evol. Microbiol.">
        <title>The Global Catalogue of Microorganisms (GCM) 10K type strain sequencing project: providing services to taxonomists for standard genome sequencing and annotation.</title>
        <authorList>
            <consortium name="The Broad Institute Genomics Platform"/>
            <consortium name="The Broad Institute Genome Sequencing Center for Infectious Disease"/>
            <person name="Wu L."/>
            <person name="Ma J."/>
        </authorList>
    </citation>
    <scope>NUCLEOTIDE SEQUENCE [LARGE SCALE GENOMIC DNA]</scope>
    <source>
        <strain evidence="4">CGMCC 4.7638</strain>
    </source>
</reference>
<sequence length="195" mass="19756">MTSPWNPDDLPPRSGQPYPGLPQHPSSSLAPGQPYPGSSRVMRQKPHGGTAITAGVLAIVGGVWASISVLVSISELSTLHTGPLWPLYAVVGASAINVGLLIYGGIGLFLHQPAGRMCTIIGCGLAIVFSTFSVATSGIAFSGTRGSGSVLEAGIGVLVVVLLYGGVGLVLALVKPTADWVSYRPSSAEGPRAGA</sequence>